<dbReference type="AlphaFoldDB" id="H3S9S0"/>
<organism evidence="1 2">
    <name type="scientific">Paenibacillus dendritiformis C454</name>
    <dbReference type="NCBI Taxonomy" id="1131935"/>
    <lineage>
        <taxon>Bacteria</taxon>
        <taxon>Bacillati</taxon>
        <taxon>Bacillota</taxon>
        <taxon>Bacilli</taxon>
        <taxon>Bacillales</taxon>
        <taxon>Paenibacillaceae</taxon>
        <taxon>Paenibacillus</taxon>
    </lineage>
</organism>
<gene>
    <name evidence="1" type="ORF">PDENDC454_01265</name>
</gene>
<dbReference type="Proteomes" id="UP000003900">
    <property type="component" value="Unassembled WGS sequence"/>
</dbReference>
<proteinExistence type="predicted"/>
<sequence length="65" mass="7735">MSRFRKQNETFQITPQVVYKHLMKYVFKKGGFQHREGCLNSKLMLPKRVLLCKTCKEQRSVDEAT</sequence>
<reference evidence="1 2" key="1">
    <citation type="journal article" date="2012" name="J. Bacteriol.">
        <title>Genome Sequence of the Pattern-Forming Social Bacterium Paenibacillus dendritiformis C454 Chiral Morphotype.</title>
        <authorList>
            <person name="Sirota-Madi A."/>
            <person name="Olender T."/>
            <person name="Helman Y."/>
            <person name="Brainis I."/>
            <person name="Finkelshtein A."/>
            <person name="Roth D."/>
            <person name="Hagai E."/>
            <person name="Leshkowitz D."/>
            <person name="Brodsky L."/>
            <person name="Galatenko V."/>
            <person name="Nikolaev V."/>
            <person name="Gutnick D.L."/>
            <person name="Lancet D."/>
            <person name="Ben-Jacob E."/>
        </authorList>
    </citation>
    <scope>NUCLEOTIDE SEQUENCE [LARGE SCALE GENOMIC DNA]</scope>
    <source>
        <strain evidence="1 2">C454</strain>
    </source>
</reference>
<keyword evidence="2" id="KW-1185">Reference proteome</keyword>
<dbReference type="EMBL" id="AHKH01000002">
    <property type="protein sequence ID" value="EHQ64188.1"/>
    <property type="molecule type" value="Genomic_DNA"/>
</dbReference>
<comment type="caution">
    <text evidence="1">The sequence shown here is derived from an EMBL/GenBank/DDBJ whole genome shotgun (WGS) entry which is preliminary data.</text>
</comment>
<protein>
    <submittedName>
        <fullName evidence="1">Uncharacterized protein</fullName>
    </submittedName>
</protein>
<accession>H3S9S0</accession>
<evidence type="ECO:0000313" key="1">
    <source>
        <dbReference type="EMBL" id="EHQ64188.1"/>
    </source>
</evidence>
<evidence type="ECO:0000313" key="2">
    <source>
        <dbReference type="Proteomes" id="UP000003900"/>
    </source>
</evidence>
<name>H3S9S0_9BACL</name>